<dbReference type="GO" id="GO:0090313">
    <property type="term" value="P:regulation of protein targeting to membrane"/>
    <property type="evidence" value="ECO:0007669"/>
    <property type="project" value="TreeGrafter"/>
</dbReference>
<evidence type="ECO:0000313" key="1">
    <source>
        <dbReference type="EMBL" id="AMO23275.1"/>
    </source>
</evidence>
<evidence type="ECO:0000313" key="2">
    <source>
        <dbReference type="Proteomes" id="UP000070433"/>
    </source>
</evidence>
<dbReference type="Proteomes" id="UP000070433">
    <property type="component" value="Chromosome"/>
</dbReference>
<dbReference type="PANTHER" id="PTHR30441">
    <property type="entry name" value="DUF748 DOMAIN-CONTAINING PROTEIN"/>
    <property type="match status" value="1"/>
</dbReference>
<protein>
    <recommendedName>
        <fullName evidence="3">AsmA domain-containing protein</fullName>
    </recommendedName>
</protein>
<dbReference type="RefSeq" id="WP_061499112.1">
    <property type="nucleotide sequence ID" value="NZ_CP010951.1"/>
</dbReference>
<dbReference type="EMBL" id="CP010951">
    <property type="protein sequence ID" value="AMO23275.1"/>
    <property type="molecule type" value="Genomic_DNA"/>
</dbReference>
<proteinExistence type="predicted"/>
<evidence type="ECO:0008006" key="3">
    <source>
        <dbReference type="Google" id="ProtNLM"/>
    </source>
</evidence>
<keyword evidence="2" id="KW-1185">Reference proteome</keyword>
<organism evidence="1 2">
    <name type="scientific">Ramlibacter tataouinensis</name>
    <dbReference type="NCBI Taxonomy" id="94132"/>
    <lineage>
        <taxon>Bacteria</taxon>
        <taxon>Pseudomonadati</taxon>
        <taxon>Pseudomonadota</taxon>
        <taxon>Betaproteobacteria</taxon>
        <taxon>Burkholderiales</taxon>
        <taxon>Comamonadaceae</taxon>
        <taxon>Ramlibacter</taxon>
    </lineage>
</organism>
<dbReference type="GO" id="GO:0005886">
    <property type="term" value="C:plasma membrane"/>
    <property type="evidence" value="ECO:0007669"/>
    <property type="project" value="TreeGrafter"/>
</dbReference>
<dbReference type="PANTHER" id="PTHR30441:SF4">
    <property type="entry name" value="PROTEIN ASMA"/>
    <property type="match status" value="1"/>
</dbReference>
<dbReference type="AlphaFoldDB" id="A0A127JTN0"/>
<dbReference type="OrthoDB" id="8891556at2"/>
<dbReference type="InterPro" id="IPR052894">
    <property type="entry name" value="AsmA-related"/>
</dbReference>
<dbReference type="PATRIC" id="fig|94132.3.peg.2173"/>
<name>A0A127JTN0_9BURK</name>
<gene>
    <name evidence="1" type="ORF">UC35_10670</name>
</gene>
<sequence>MGRALKWLFGILLLAVLALAGVAVSLQFWINSADFRSRAAREISQAAGVAVELGALSVDVWPLPAVAAERVQVRSQPPLTLERIEARPALAALLRGKLEVSTLVVRRAVVPQAAIAGIAAAYRKAHPEKPAPAKKGASAMALPRRIVLDQVTWIDAKGQRHVVDAQARLDDDGLPGTLDVEVSQGRWQGVQLKLRREPQDQWQLHAKVGGGTMVGAFSTVKSPKGTPMLEGRLDTQDVEVATFTAPSRTLTGRLEAHTSLRADLRDPGALADVMQTQTKFTVHNAVVHGLDLAQAVKTVGLSRGGETRLDTLAGNLITRGRAAELSNLVASSGVLSAQGAVAMAADQRLSGHVNVNLVAQATGGALGVPLVVGGTLDAPSVTLSRAALAGAAIGTMIAPGVGTGAGASVGDRLGQGLRDMFSK</sequence>
<reference evidence="1 2" key="1">
    <citation type="journal article" date="2014" name="Int. J. Syst. Evol. Microbiol.">
        <title>Ramlibacter solisilvae sp. nov., isolated from forest soil, and emended description of the genus Ramlibacter.</title>
        <authorList>
            <person name="Lee H.J."/>
            <person name="Lee S.H."/>
            <person name="Lee S.S."/>
            <person name="Lee J.S."/>
            <person name="Kim Y."/>
            <person name="Kim S.C."/>
            <person name="Jeon C.O."/>
        </authorList>
    </citation>
    <scope>NUCLEOTIDE SEQUENCE [LARGE SCALE GENOMIC DNA]</scope>
    <source>
        <strain evidence="1 2">5-10</strain>
    </source>
</reference>
<accession>A0A127JTN0</accession>